<evidence type="ECO:0000313" key="3">
    <source>
        <dbReference type="Proteomes" id="UP000238479"/>
    </source>
</evidence>
<evidence type="ECO:0000256" key="1">
    <source>
        <dbReference type="SAM" id="MobiDB-lite"/>
    </source>
</evidence>
<protein>
    <submittedName>
        <fullName evidence="2">Uncharacterized protein</fullName>
    </submittedName>
</protein>
<feature type="region of interest" description="Disordered" evidence="1">
    <location>
        <begin position="54"/>
        <end position="114"/>
    </location>
</feature>
<comment type="caution">
    <text evidence="2">The sequence shown here is derived from an EMBL/GenBank/DDBJ whole genome shotgun (WGS) entry which is preliminary data.</text>
</comment>
<organism evidence="2 3">
    <name type="scientific">Rosa chinensis</name>
    <name type="common">China rose</name>
    <dbReference type="NCBI Taxonomy" id="74649"/>
    <lineage>
        <taxon>Eukaryota</taxon>
        <taxon>Viridiplantae</taxon>
        <taxon>Streptophyta</taxon>
        <taxon>Embryophyta</taxon>
        <taxon>Tracheophyta</taxon>
        <taxon>Spermatophyta</taxon>
        <taxon>Magnoliopsida</taxon>
        <taxon>eudicotyledons</taxon>
        <taxon>Gunneridae</taxon>
        <taxon>Pentapetalae</taxon>
        <taxon>rosids</taxon>
        <taxon>fabids</taxon>
        <taxon>Rosales</taxon>
        <taxon>Rosaceae</taxon>
        <taxon>Rosoideae</taxon>
        <taxon>Rosoideae incertae sedis</taxon>
        <taxon>Rosa</taxon>
    </lineage>
</organism>
<proteinExistence type="predicted"/>
<gene>
    <name evidence="2" type="ORF">RchiOBHm_Chr2g0131421</name>
</gene>
<accession>A0A2P6RV21</accession>
<keyword evidence="3" id="KW-1185">Reference proteome</keyword>
<dbReference type="AlphaFoldDB" id="A0A2P6RV21"/>
<reference evidence="2 3" key="1">
    <citation type="journal article" date="2018" name="Nat. Genet.">
        <title>The Rosa genome provides new insights in the design of modern roses.</title>
        <authorList>
            <person name="Bendahmane M."/>
        </authorList>
    </citation>
    <scope>NUCLEOTIDE SEQUENCE [LARGE SCALE GENOMIC DNA]</scope>
    <source>
        <strain evidence="3">cv. Old Blush</strain>
    </source>
</reference>
<evidence type="ECO:0000313" key="2">
    <source>
        <dbReference type="EMBL" id="PRQ50277.1"/>
    </source>
</evidence>
<feature type="compositionally biased region" description="Basic residues" evidence="1">
    <location>
        <begin position="54"/>
        <end position="66"/>
    </location>
</feature>
<sequence>MVAGNYGNSPEKSEPIEVRFSLYEASLKKLRPHIGRGHRDEAIHTGLFGRNRKLHRKTREASRKRFATVAGRSESEQPGSACAAERSAKVPVRRPGEAGKWRRNRVVSPEGNGP</sequence>
<name>A0A2P6RV21_ROSCH</name>
<dbReference type="Gramene" id="PRQ50277">
    <property type="protein sequence ID" value="PRQ50277"/>
    <property type="gene ID" value="RchiOBHm_Chr2g0131421"/>
</dbReference>
<dbReference type="EMBL" id="PDCK01000040">
    <property type="protein sequence ID" value="PRQ50277.1"/>
    <property type="molecule type" value="Genomic_DNA"/>
</dbReference>
<dbReference type="Proteomes" id="UP000238479">
    <property type="component" value="Chromosome 2"/>
</dbReference>